<dbReference type="InterPro" id="IPR019734">
    <property type="entry name" value="TPR_rpt"/>
</dbReference>
<name>A0A3A4RDR7_9BACT</name>
<feature type="repeat" description="TPR" evidence="3">
    <location>
        <begin position="124"/>
        <end position="157"/>
    </location>
</feature>
<feature type="compositionally biased region" description="Low complexity" evidence="4">
    <location>
        <begin position="314"/>
        <end position="329"/>
    </location>
</feature>
<dbReference type="Proteomes" id="UP000266426">
    <property type="component" value="Unassembled WGS sequence"/>
</dbReference>
<keyword evidence="1" id="KW-0677">Repeat</keyword>
<dbReference type="PROSITE" id="PS50005">
    <property type="entry name" value="TPR"/>
    <property type="match status" value="1"/>
</dbReference>
<dbReference type="EMBL" id="QZJZ01000021">
    <property type="protein sequence ID" value="RJP60857.1"/>
    <property type="molecule type" value="Genomic_DNA"/>
</dbReference>
<dbReference type="InterPro" id="IPR011990">
    <property type="entry name" value="TPR-like_helical_dom_sf"/>
</dbReference>
<evidence type="ECO:0000313" key="5">
    <source>
        <dbReference type="EMBL" id="RJP60857.1"/>
    </source>
</evidence>
<evidence type="ECO:0000256" key="3">
    <source>
        <dbReference type="PROSITE-ProRule" id="PRU00339"/>
    </source>
</evidence>
<reference evidence="5 6" key="1">
    <citation type="journal article" date="2017" name="ISME J.">
        <title>Energy and carbon metabolisms in a deep terrestrial subsurface fluid microbial community.</title>
        <authorList>
            <person name="Momper L."/>
            <person name="Jungbluth S.P."/>
            <person name="Lee M.D."/>
            <person name="Amend J.P."/>
        </authorList>
    </citation>
    <scope>NUCLEOTIDE SEQUENCE [LARGE SCALE GENOMIC DNA]</scope>
    <source>
        <strain evidence="5">SURF_26</strain>
    </source>
</reference>
<feature type="compositionally biased region" description="Low complexity" evidence="4">
    <location>
        <begin position="234"/>
        <end position="272"/>
    </location>
</feature>
<dbReference type="Gene3D" id="1.25.40.10">
    <property type="entry name" value="Tetratricopeptide repeat domain"/>
    <property type="match status" value="1"/>
</dbReference>
<accession>A0A3A4RDR7</accession>
<comment type="caution">
    <text evidence="5">The sequence shown here is derived from an EMBL/GenBank/DDBJ whole genome shotgun (WGS) entry which is preliminary data.</text>
</comment>
<organism evidence="5 6">
    <name type="scientific">Candidatus Auribacter fodinae</name>
    <dbReference type="NCBI Taxonomy" id="2093366"/>
    <lineage>
        <taxon>Bacteria</taxon>
        <taxon>Pseudomonadati</taxon>
        <taxon>Candidatus Auribacterota</taxon>
        <taxon>Candidatus Auribacteria</taxon>
        <taxon>Candidatus Auribacterales</taxon>
        <taxon>Candidatus Auribacteraceae</taxon>
        <taxon>Candidatus Auribacter</taxon>
    </lineage>
</organism>
<dbReference type="InterPro" id="IPR013105">
    <property type="entry name" value="TPR_2"/>
</dbReference>
<dbReference type="AlphaFoldDB" id="A0A3A4RDR7"/>
<evidence type="ECO:0000256" key="4">
    <source>
        <dbReference type="SAM" id="MobiDB-lite"/>
    </source>
</evidence>
<keyword evidence="2 3" id="KW-0802">TPR repeat</keyword>
<gene>
    <name evidence="5" type="ORF">C4541_03290</name>
</gene>
<evidence type="ECO:0000256" key="1">
    <source>
        <dbReference type="ARBA" id="ARBA00022737"/>
    </source>
</evidence>
<feature type="compositionally biased region" description="Basic and acidic residues" evidence="4">
    <location>
        <begin position="273"/>
        <end position="304"/>
    </location>
</feature>
<dbReference type="Pfam" id="PF07719">
    <property type="entry name" value="TPR_2"/>
    <property type="match status" value="1"/>
</dbReference>
<dbReference type="SUPFAM" id="SSF48452">
    <property type="entry name" value="TPR-like"/>
    <property type="match status" value="1"/>
</dbReference>
<proteinExistence type="predicted"/>
<evidence type="ECO:0000313" key="6">
    <source>
        <dbReference type="Proteomes" id="UP000266426"/>
    </source>
</evidence>
<feature type="region of interest" description="Disordered" evidence="4">
    <location>
        <begin position="230"/>
        <end position="369"/>
    </location>
</feature>
<feature type="compositionally biased region" description="Basic and acidic residues" evidence="4">
    <location>
        <begin position="330"/>
        <end position="351"/>
    </location>
</feature>
<evidence type="ECO:0000256" key="2">
    <source>
        <dbReference type="ARBA" id="ARBA00022803"/>
    </source>
</evidence>
<sequence>MFAAHRRKGWDYCVFTRKKSATLNAANWKAPCRNDTKTDFKYPCLLVSYSYSLNFLSARSGRCAMRKNNVLIYSLVSGMLIASDGYCQPLRSRIQDATKLYEEGQYESALSAYMDIELEHPGEPVLDFNIGNTYYQQQRYDEAIEKYEQAILNADPKLKSQAYFNIGNSTYQKALQSEQANKLDEAIQNMRAGIEQYKQAFKANPEDLDIKYNIEFVEREIKRIINKIKEQQEQQKNQPQGEQQDGEDQQQNQQGQQGQQQEQQQGESQQKQQDGKQGKQGEQDNDSQKQEQQQGEEKENESEQPKGAFEADNDNNQNDQSNQQGQQPQKAEELSREEAERLLNNLKDHDKQKKQRTKGGYLGEVDRDW</sequence>
<protein>
    <submittedName>
        <fullName evidence="5">Tetratricopeptide repeat protein</fullName>
    </submittedName>
</protein>